<comment type="similarity">
    <text evidence="2 13">Belongs to the amiloride-sensitive sodium channel (TC 1.A.6) family.</text>
</comment>
<keyword evidence="7" id="KW-0915">Sodium</keyword>
<keyword evidence="8 13" id="KW-0406">Ion transport</keyword>
<protein>
    <submittedName>
        <fullName evidence="16">Uncharacterized protein</fullName>
    </submittedName>
</protein>
<dbReference type="GO" id="GO:0005886">
    <property type="term" value="C:plasma membrane"/>
    <property type="evidence" value="ECO:0007669"/>
    <property type="project" value="TreeGrafter"/>
</dbReference>
<evidence type="ECO:0000256" key="6">
    <source>
        <dbReference type="ARBA" id="ARBA00022989"/>
    </source>
</evidence>
<dbReference type="Proteomes" id="UP001152747">
    <property type="component" value="Unassembled WGS sequence"/>
</dbReference>
<accession>A0A9P1IA30</accession>
<dbReference type="PANTHER" id="PTHR11690:SF296">
    <property type="entry name" value="DEGENERIN-LIKE PROTEIN DEL-10"/>
    <property type="match status" value="1"/>
</dbReference>
<evidence type="ECO:0000256" key="8">
    <source>
        <dbReference type="ARBA" id="ARBA00023065"/>
    </source>
</evidence>
<organism evidence="16 17">
    <name type="scientific">Caenorhabditis angaria</name>
    <dbReference type="NCBI Taxonomy" id="860376"/>
    <lineage>
        <taxon>Eukaryota</taxon>
        <taxon>Metazoa</taxon>
        <taxon>Ecdysozoa</taxon>
        <taxon>Nematoda</taxon>
        <taxon>Chromadorea</taxon>
        <taxon>Rhabditida</taxon>
        <taxon>Rhabditina</taxon>
        <taxon>Rhabditomorpha</taxon>
        <taxon>Rhabditoidea</taxon>
        <taxon>Rhabditidae</taxon>
        <taxon>Peloderinae</taxon>
        <taxon>Caenorhabditis</taxon>
    </lineage>
</organism>
<evidence type="ECO:0000256" key="9">
    <source>
        <dbReference type="ARBA" id="ARBA00023136"/>
    </source>
</evidence>
<comment type="subcellular location">
    <subcellularLocation>
        <location evidence="1">Membrane</location>
        <topology evidence="1">Multi-pass membrane protein</topology>
    </subcellularLocation>
</comment>
<evidence type="ECO:0000256" key="10">
    <source>
        <dbReference type="ARBA" id="ARBA00023180"/>
    </source>
</evidence>
<dbReference type="Gene3D" id="2.60.470.10">
    <property type="entry name" value="Acid-sensing ion channels like domains"/>
    <property type="match status" value="1"/>
</dbReference>
<dbReference type="OrthoDB" id="6502088at2759"/>
<evidence type="ECO:0000256" key="1">
    <source>
        <dbReference type="ARBA" id="ARBA00004141"/>
    </source>
</evidence>
<evidence type="ECO:0000256" key="13">
    <source>
        <dbReference type="RuleBase" id="RU000679"/>
    </source>
</evidence>
<evidence type="ECO:0000256" key="2">
    <source>
        <dbReference type="ARBA" id="ARBA00007193"/>
    </source>
</evidence>
<dbReference type="GO" id="GO:0015280">
    <property type="term" value="F:ligand-gated sodium channel activity"/>
    <property type="evidence" value="ECO:0007669"/>
    <property type="project" value="TreeGrafter"/>
</dbReference>
<evidence type="ECO:0000256" key="3">
    <source>
        <dbReference type="ARBA" id="ARBA00022448"/>
    </source>
</evidence>
<keyword evidence="6 15" id="KW-1133">Transmembrane helix</keyword>
<keyword evidence="12 13" id="KW-0407">Ion channel</keyword>
<keyword evidence="11 13" id="KW-0739">Sodium transport</keyword>
<dbReference type="PANTHER" id="PTHR11690">
    <property type="entry name" value="AMILORIDE-SENSITIVE SODIUM CHANNEL-RELATED"/>
    <property type="match status" value="1"/>
</dbReference>
<sequence length="970" mass="113464">MVRMAERLAENFIPDKERTESEQLYQKYRYRKNRLNSRGSIGSLGRRVTLVETDSGLIEIQDDKEFLDAFKDANMDAVHHLSAPNPITRALWCAIIIIFVVLVLIQCSYQISLYLSEPVATNIEAEYPKKIAFPTVAVCNNNQFRLTYLTGGILNRKTPYVDLKSDLNKDKHRNDTIFDDVLRKVYDMDAVKFLRLASHWKSRMVLGCTWPNGTSCNEKDFKAVWTTTGLCWAINTDPQNPVEVYGSGPNHGLKLLLNVESYERVDACNDHFRTDSLPGMKIMIYNQTDVPESSQTGVNVPPGYSMDIPFKMHHRKKLAGSQCIEENEFHKEASTNFNDPLNIRTCSLRYYMEKVENECGCSMRRQFTDADNEYKKSDYNIEACNVDQYFSCAQKVIKELGNKGTSNKCLPPCKSIDYTAWQDMMLLPLNIMPNQEDIAIEQTVNEYENEQETEEEFELRNKNESVVKEEDINLCEPYEILDKGKAEKIKRLAYLAYEAQSRHQHDIFYRTKKQIDYINSLVSKIKEHKWGWKPEDFNGIPQRLAHLECYANFTDRYEDISQILSLRDSSEEKRAKQISYLVDESNYKSYSFKSIGDLKSRYGSDRIDEIQEEVSAITKVTDALWNIFNTEEYIDTITKDFWRMDKIIELMNQYDQKKLDRKNWAEKMQSAKMRFFYEDEFHNNFYTPITKDFQTMNKNIIDVMELWEEIEMFIKRGTAGKTGAITIFGDEKRENQIRFEKMIIEMYECVKNNVSLEIKKHEARLRSQYGQLKLAYKGLFENDLNGYIKNFDFGSKFVNENFAMVNIFLHKMHLETWSQDRTYGFWSLACDIGGALGLFLGTSLLTIIEIVYLCIQYGICGKRAKNLQCIPLETFKDKLHDIVVCDCCRKQISTKPRLYQKRSQSYQRRYTTSDQNIDENEKYRSRTVSGDSKKKNIWRESPRDSMSQSELTYFLDQVQRSSNPPKYEEG</sequence>
<comment type="caution">
    <text evidence="16">The sequence shown here is derived from an EMBL/GenBank/DDBJ whole genome shotgun (WGS) entry which is preliminary data.</text>
</comment>
<keyword evidence="10" id="KW-0325">Glycoprotein</keyword>
<keyword evidence="9 15" id="KW-0472">Membrane</keyword>
<feature type="transmembrane region" description="Helical" evidence="15">
    <location>
        <begin position="832"/>
        <end position="855"/>
    </location>
</feature>
<dbReference type="PRINTS" id="PR01078">
    <property type="entry name" value="AMINACHANNEL"/>
</dbReference>
<evidence type="ECO:0000313" key="17">
    <source>
        <dbReference type="Proteomes" id="UP001152747"/>
    </source>
</evidence>
<dbReference type="Gene3D" id="1.10.287.770">
    <property type="entry name" value="YojJ-like"/>
    <property type="match status" value="1"/>
</dbReference>
<evidence type="ECO:0000256" key="11">
    <source>
        <dbReference type="ARBA" id="ARBA00023201"/>
    </source>
</evidence>
<dbReference type="EMBL" id="CANHGI010000002">
    <property type="protein sequence ID" value="CAI5441106.1"/>
    <property type="molecule type" value="Genomic_DNA"/>
</dbReference>
<keyword evidence="5 13" id="KW-0812">Transmembrane</keyword>
<reference evidence="16" key="1">
    <citation type="submission" date="2022-11" db="EMBL/GenBank/DDBJ databases">
        <authorList>
            <person name="Kikuchi T."/>
        </authorList>
    </citation>
    <scope>NUCLEOTIDE SEQUENCE</scope>
    <source>
        <strain evidence="16">PS1010</strain>
    </source>
</reference>
<evidence type="ECO:0000256" key="7">
    <source>
        <dbReference type="ARBA" id="ARBA00023053"/>
    </source>
</evidence>
<evidence type="ECO:0000256" key="15">
    <source>
        <dbReference type="SAM" id="Phobius"/>
    </source>
</evidence>
<name>A0A9P1IA30_9PELO</name>
<dbReference type="AlphaFoldDB" id="A0A9P1IA30"/>
<evidence type="ECO:0000256" key="14">
    <source>
        <dbReference type="SAM" id="MobiDB-lite"/>
    </source>
</evidence>
<evidence type="ECO:0000313" key="16">
    <source>
        <dbReference type="EMBL" id="CAI5441106.1"/>
    </source>
</evidence>
<proteinExistence type="inferred from homology"/>
<keyword evidence="3 13" id="KW-0813">Transport</keyword>
<keyword evidence="4 13" id="KW-0894">Sodium channel</keyword>
<dbReference type="InterPro" id="IPR001873">
    <property type="entry name" value="ENaC"/>
</dbReference>
<dbReference type="Pfam" id="PF00858">
    <property type="entry name" value="ASC"/>
    <property type="match status" value="2"/>
</dbReference>
<evidence type="ECO:0000256" key="4">
    <source>
        <dbReference type="ARBA" id="ARBA00022461"/>
    </source>
</evidence>
<feature type="region of interest" description="Disordered" evidence="14">
    <location>
        <begin position="917"/>
        <end position="970"/>
    </location>
</feature>
<gene>
    <name evidence="16" type="ORF">CAMP_LOCUS3743</name>
</gene>
<evidence type="ECO:0000256" key="5">
    <source>
        <dbReference type="ARBA" id="ARBA00022692"/>
    </source>
</evidence>
<keyword evidence="17" id="KW-1185">Reference proteome</keyword>
<evidence type="ECO:0000256" key="12">
    <source>
        <dbReference type="ARBA" id="ARBA00023303"/>
    </source>
</evidence>
<feature type="compositionally biased region" description="Basic and acidic residues" evidence="14">
    <location>
        <begin position="931"/>
        <end position="943"/>
    </location>
</feature>
<feature type="transmembrane region" description="Helical" evidence="15">
    <location>
        <begin position="90"/>
        <end position="111"/>
    </location>
</feature>